<feature type="domain" description="DUF2061" evidence="3">
    <location>
        <begin position="5"/>
        <end position="56"/>
    </location>
</feature>
<protein>
    <submittedName>
        <fullName evidence="4">Putative membrane protein</fullName>
    </submittedName>
</protein>
<dbReference type="Pfam" id="PF09834">
    <property type="entry name" value="DUF2061"/>
    <property type="match status" value="1"/>
</dbReference>
<name>A0A7W6BD50_9SPHN</name>
<comment type="caution">
    <text evidence="4">The sequence shown here is derived from an EMBL/GenBank/DDBJ whole genome shotgun (WGS) entry which is preliminary data.</text>
</comment>
<dbReference type="EMBL" id="JACIDT010000001">
    <property type="protein sequence ID" value="MBB3924695.1"/>
    <property type="molecule type" value="Genomic_DNA"/>
</dbReference>
<feature type="transmembrane region" description="Helical" evidence="2">
    <location>
        <begin position="9"/>
        <end position="26"/>
    </location>
</feature>
<evidence type="ECO:0000256" key="1">
    <source>
        <dbReference type="SAM" id="MobiDB-lite"/>
    </source>
</evidence>
<evidence type="ECO:0000313" key="4">
    <source>
        <dbReference type="EMBL" id="MBB3924695.1"/>
    </source>
</evidence>
<accession>A0A7W6BD50</accession>
<evidence type="ECO:0000313" key="5">
    <source>
        <dbReference type="Proteomes" id="UP000571950"/>
    </source>
</evidence>
<gene>
    <name evidence="4" type="ORF">GGR43_000389</name>
</gene>
<feature type="region of interest" description="Disordered" evidence="1">
    <location>
        <begin position="61"/>
        <end position="82"/>
    </location>
</feature>
<evidence type="ECO:0000259" key="3">
    <source>
        <dbReference type="Pfam" id="PF09834"/>
    </source>
</evidence>
<organism evidence="4 5">
    <name type="scientific">Sphingobium jiangsuense</name>
    <dbReference type="NCBI Taxonomy" id="870476"/>
    <lineage>
        <taxon>Bacteria</taxon>
        <taxon>Pseudomonadati</taxon>
        <taxon>Pseudomonadota</taxon>
        <taxon>Alphaproteobacteria</taxon>
        <taxon>Sphingomonadales</taxon>
        <taxon>Sphingomonadaceae</taxon>
        <taxon>Sphingobium</taxon>
    </lineage>
</organism>
<keyword evidence="5" id="KW-1185">Reference proteome</keyword>
<dbReference type="AlphaFoldDB" id="A0A7W6BD50"/>
<sequence length="82" mass="8868">MSTDLLKTLTYLSVHLTVGFSVAYALTGSVGIASGIALVEPCINAVAFFFHEKAWQHHQARPIRAQAQRDRTSALHHGPALA</sequence>
<proteinExistence type="predicted"/>
<reference evidence="4 5" key="1">
    <citation type="submission" date="2020-08" db="EMBL/GenBank/DDBJ databases">
        <title>Genomic Encyclopedia of Type Strains, Phase IV (KMG-IV): sequencing the most valuable type-strain genomes for metagenomic binning, comparative biology and taxonomic classification.</title>
        <authorList>
            <person name="Goeker M."/>
        </authorList>
    </citation>
    <scope>NUCLEOTIDE SEQUENCE [LARGE SCALE GENOMIC DNA]</scope>
    <source>
        <strain evidence="4 5">DSM 26189</strain>
    </source>
</reference>
<dbReference type="Proteomes" id="UP000571950">
    <property type="component" value="Unassembled WGS sequence"/>
</dbReference>
<dbReference type="InterPro" id="IPR018638">
    <property type="entry name" value="DUF2061_membrane"/>
</dbReference>
<keyword evidence="2" id="KW-0812">Transmembrane</keyword>
<evidence type="ECO:0000256" key="2">
    <source>
        <dbReference type="SAM" id="Phobius"/>
    </source>
</evidence>
<keyword evidence="2" id="KW-0472">Membrane</keyword>
<dbReference type="RefSeq" id="WP_188070243.1">
    <property type="nucleotide sequence ID" value="NZ_BSPS01000093.1"/>
</dbReference>
<keyword evidence="2" id="KW-1133">Transmembrane helix</keyword>